<comment type="subcellular location">
    <subcellularLocation>
        <location evidence="1">Cell outer membrane</location>
    </subcellularLocation>
</comment>
<name>A0A0F9M579_9ZZZZ</name>
<dbReference type="EMBL" id="LAZR01009574">
    <property type="protein sequence ID" value="KKM71790.1"/>
    <property type="molecule type" value="Genomic_DNA"/>
</dbReference>
<sequence>DSAVATHHIPESTIKDVVFSRDSYQYFAMDLAPGTYVAGWHGIKAYGGTTRSGNTYSMDGVEFSHGGFGSSWMESDSNIFSEAEVEGLGAAAEYDGFDGLHLSLVTKSGGNTVDGMLQFNYGGIAWSQESVDRSDPFYQLIEDPEKEGLIYGHFNLGGPLVKDKLWYFASGTYRKFTYEESIVQLPSEEYETGRYYKYLPTGIIKFTFQATSSTRLAAFFVMDYFKMEHAYQGIYTPFEAAGWEREPSWVANMRIFHSFSDKTFIETTLGYTKSGFGVGGYSEEAMHIDDITGIASVNYGWRIQDDAPRYSANVALSHHADDFISGSHDFKFGVEVEHISDHYTYRFHGDVYYIDNVEYDGYYYDYAYYWAMDVQPKAFRAAAFVQDSWNIGNLTINPGLRFNYYKGTLQTSTEVFKTSGFAPRLGITWDVFGDHKTALKAHYGRFYDKFITGIFDNASAGEEDFIGYIVEDDGSLSEIWRDPFSNPTTIDPDIKMPSLDQFSFGIERELMADTSVALSFVYKRWYNSISRVNIGEVFDLTDFTFTDEQGQSQTWDIYDRTTEASTYSLTNPRPGDTPYIERESKQTYMGFIAEFEKRFSDNWMLNASYSYGKEKFWPTGTDPNDLVGFDRWGGEPVAYPFHIFKVYGTFLLPWDIKFSPTFNWRSAFTGDGRWEADVRAPGSITGRPTVNIEIPNSNKLPSYIALDLRMEKSFTIQGDLRLAGYLDIYNVLNRQKATSVQSRLTYSDFGLATGVNYGREFRLGIRLYF</sequence>
<proteinExistence type="predicted"/>
<gene>
    <name evidence="5" type="ORF">LCGC14_1427070</name>
</gene>
<evidence type="ECO:0000256" key="3">
    <source>
        <dbReference type="ARBA" id="ARBA00023237"/>
    </source>
</evidence>
<dbReference type="GO" id="GO:0009279">
    <property type="term" value="C:cell outer membrane"/>
    <property type="evidence" value="ECO:0007669"/>
    <property type="project" value="UniProtKB-SubCell"/>
</dbReference>
<keyword evidence="2" id="KW-0472">Membrane</keyword>
<dbReference type="InterPro" id="IPR057601">
    <property type="entry name" value="Oar-like_b-barrel"/>
</dbReference>
<feature type="non-terminal residue" evidence="5">
    <location>
        <position position="1"/>
    </location>
</feature>
<keyword evidence="3" id="KW-0998">Cell outer membrane</keyword>
<evidence type="ECO:0000259" key="4">
    <source>
        <dbReference type="Pfam" id="PF25183"/>
    </source>
</evidence>
<organism evidence="5">
    <name type="scientific">marine sediment metagenome</name>
    <dbReference type="NCBI Taxonomy" id="412755"/>
    <lineage>
        <taxon>unclassified sequences</taxon>
        <taxon>metagenomes</taxon>
        <taxon>ecological metagenomes</taxon>
    </lineage>
</organism>
<feature type="domain" description="TonB-dependent transporter Oar-like beta-barrel" evidence="4">
    <location>
        <begin position="419"/>
        <end position="613"/>
    </location>
</feature>
<evidence type="ECO:0000256" key="1">
    <source>
        <dbReference type="ARBA" id="ARBA00004442"/>
    </source>
</evidence>
<dbReference type="PROSITE" id="PS01156">
    <property type="entry name" value="TONB_DEPENDENT_REC_2"/>
    <property type="match status" value="1"/>
</dbReference>
<comment type="caution">
    <text evidence="5">The sequence shown here is derived from an EMBL/GenBank/DDBJ whole genome shotgun (WGS) entry which is preliminary data.</text>
</comment>
<dbReference type="AlphaFoldDB" id="A0A0F9M579"/>
<dbReference type="InterPro" id="IPR036942">
    <property type="entry name" value="Beta-barrel_TonB_sf"/>
</dbReference>
<dbReference type="SUPFAM" id="SSF56935">
    <property type="entry name" value="Porins"/>
    <property type="match status" value="1"/>
</dbReference>
<dbReference type="Gene3D" id="2.40.170.20">
    <property type="entry name" value="TonB-dependent receptor, beta-barrel domain"/>
    <property type="match status" value="1"/>
</dbReference>
<accession>A0A0F9M579</accession>
<dbReference type="InterPro" id="IPR010917">
    <property type="entry name" value="TonB_rcpt_CS"/>
</dbReference>
<reference evidence="5" key="1">
    <citation type="journal article" date="2015" name="Nature">
        <title>Complex archaea that bridge the gap between prokaryotes and eukaryotes.</title>
        <authorList>
            <person name="Spang A."/>
            <person name="Saw J.H."/>
            <person name="Jorgensen S.L."/>
            <person name="Zaremba-Niedzwiedzka K."/>
            <person name="Martijn J."/>
            <person name="Lind A.E."/>
            <person name="van Eijk R."/>
            <person name="Schleper C."/>
            <person name="Guy L."/>
            <person name="Ettema T.J."/>
        </authorList>
    </citation>
    <scope>NUCLEOTIDE SEQUENCE</scope>
</reference>
<evidence type="ECO:0000313" key="5">
    <source>
        <dbReference type="EMBL" id="KKM71790.1"/>
    </source>
</evidence>
<protein>
    <recommendedName>
        <fullName evidence="4">TonB-dependent transporter Oar-like beta-barrel domain-containing protein</fullName>
    </recommendedName>
</protein>
<evidence type="ECO:0000256" key="2">
    <source>
        <dbReference type="ARBA" id="ARBA00023136"/>
    </source>
</evidence>
<dbReference type="Pfam" id="PF25183">
    <property type="entry name" value="OMP_b-brl_4"/>
    <property type="match status" value="1"/>
</dbReference>